<dbReference type="InterPro" id="IPR027417">
    <property type="entry name" value="P-loop_NTPase"/>
</dbReference>
<dbReference type="RefSeq" id="WP_020888219.1">
    <property type="nucleotide sequence ID" value="NZ_ATHI01000032.1"/>
</dbReference>
<gene>
    <name evidence="2" type="ORF">dsat_1523</name>
</gene>
<dbReference type="InterPro" id="IPR038724">
    <property type="entry name" value="RepA"/>
</dbReference>
<evidence type="ECO:0008006" key="4">
    <source>
        <dbReference type="Google" id="ProtNLM"/>
    </source>
</evidence>
<dbReference type="Gene3D" id="3.40.50.300">
    <property type="entry name" value="P-loop containing nucleotide triphosphate hydrolases"/>
    <property type="match status" value="1"/>
</dbReference>
<feature type="region of interest" description="Disordered" evidence="1">
    <location>
        <begin position="1"/>
        <end position="29"/>
    </location>
</feature>
<keyword evidence="3" id="KW-1185">Reference proteome</keyword>
<feature type="region of interest" description="Disordered" evidence="1">
    <location>
        <begin position="41"/>
        <end position="60"/>
    </location>
</feature>
<reference evidence="2 3" key="1">
    <citation type="journal article" date="2013" name="Genome Announc.">
        <title>Draft genome sequences for three mercury-methylating, sulfate-reducing bacteria.</title>
        <authorList>
            <person name="Brown S.D."/>
            <person name="Hurt R.A.Jr."/>
            <person name="Gilmour C.C."/>
            <person name="Elias D.A."/>
        </authorList>
    </citation>
    <scope>NUCLEOTIDE SEQUENCE [LARGE SCALE GENOMIC DNA]</scope>
    <source>
        <strain evidence="2 3">DSM 16529</strain>
    </source>
</reference>
<organism evidence="2 3">
    <name type="scientific">Alkalidesulfovibrio alkalitolerans DSM 16529</name>
    <dbReference type="NCBI Taxonomy" id="1121439"/>
    <lineage>
        <taxon>Bacteria</taxon>
        <taxon>Pseudomonadati</taxon>
        <taxon>Thermodesulfobacteriota</taxon>
        <taxon>Desulfovibrionia</taxon>
        <taxon>Desulfovibrionales</taxon>
        <taxon>Desulfovibrionaceae</taxon>
        <taxon>Alkalidesulfovibrio</taxon>
    </lineage>
</organism>
<evidence type="ECO:0000313" key="3">
    <source>
        <dbReference type="Proteomes" id="UP000014975"/>
    </source>
</evidence>
<dbReference type="eggNOG" id="COG3598">
    <property type="taxonomic scope" value="Bacteria"/>
</dbReference>
<evidence type="ECO:0000256" key="1">
    <source>
        <dbReference type="SAM" id="MobiDB-lite"/>
    </source>
</evidence>
<feature type="compositionally biased region" description="Basic and acidic residues" evidence="1">
    <location>
        <begin position="41"/>
        <end position="52"/>
    </location>
</feature>
<comment type="caution">
    <text evidence="2">The sequence shown here is derived from an EMBL/GenBank/DDBJ whole genome shotgun (WGS) entry which is preliminary data.</text>
</comment>
<dbReference type="SUPFAM" id="SSF52540">
    <property type="entry name" value="P-loop containing nucleoside triphosphate hydrolases"/>
    <property type="match status" value="1"/>
</dbReference>
<dbReference type="STRING" id="1121439.dsat_1523"/>
<name>S7UDU9_9BACT</name>
<dbReference type="Proteomes" id="UP000014975">
    <property type="component" value="Unassembled WGS sequence"/>
</dbReference>
<dbReference type="CDD" id="cd01125">
    <property type="entry name" value="RepA_RSF1010_like"/>
    <property type="match status" value="1"/>
</dbReference>
<feature type="region of interest" description="Disordered" evidence="1">
    <location>
        <begin position="389"/>
        <end position="435"/>
    </location>
</feature>
<protein>
    <recommendedName>
        <fullName evidence="4">AAA ATPase</fullName>
    </recommendedName>
</protein>
<dbReference type="PATRIC" id="fig|1121439.3.peg.2911"/>
<dbReference type="EMBL" id="ATHI01000032">
    <property type="protein sequence ID" value="EPR30383.1"/>
    <property type="molecule type" value="Genomic_DNA"/>
</dbReference>
<dbReference type="Pfam" id="PF13481">
    <property type="entry name" value="AAA_25"/>
    <property type="match status" value="1"/>
</dbReference>
<dbReference type="AlphaFoldDB" id="S7UDU9"/>
<evidence type="ECO:0000313" key="2">
    <source>
        <dbReference type="EMBL" id="EPR30383.1"/>
    </source>
</evidence>
<sequence length="435" mass="47265">MSAADTWAEYAEIAPREEAPPAEGPPPVIDLDEIRRQVEARAETFRAAEKPQEQPGPAAVPTFRFVGLDEMLREPRPPQWLVRGFLEAGNLGCLFGPSGSMKSFAAIDLGLCIASGMAWHGNEVPRPGPVFYIAGEGLSGLSKRIRAWLIEHDKVDDRLPFFVAAQTVQFLDAVSAEAVTLAVAALAEQHGAPALVVIDTLARCFGPGDENSTSDMSRFIAAIDQLKARLGCAVLLVHHSGLADKDRSRGSSALRAALDWEFRLEARDETRVLHCTKSKDHPEPPDLAFEPEDVGCSWADPETGREITSVVLRRVEAPGKRPKGLTGAKSRAMDALRTCCEVDGWAHIEIWREAAYRNGITPSDDQSAKRKAFGRAVAGLLESGHVETESDRYWPAGQRDKAGHVPHLSPCPERDITGHTPKGVSRLSRPGESDA</sequence>
<proteinExistence type="predicted"/>
<feature type="compositionally biased region" description="Basic and acidic residues" evidence="1">
    <location>
        <begin position="389"/>
        <end position="403"/>
    </location>
</feature>
<accession>S7UDU9</accession>
<dbReference type="OrthoDB" id="1496333at2"/>